<sequence>MARPPAITYEDVARACVRIISNRKYASVDAIYEEVGRRGSKSTILKHQKRFFDDFKNKGLTTLPSSIPEEIVPIIEDFWNQALQKAGERFNELEKGWEKEVAEATQTIAQQSDRIAQLERELDDRKKALAEQYQKRATTEDALDAATRTISKHELTIHAQQQEIQSLNQRINALQDDHAIRLDAMRKEHAEQLKALKDALDEVTERSKRDEEKQVRMVDYWMLQVDHARTQMSELKSQMREEKERYAADLKIERTKVIRLSQDLDDATTANQNLKTKIAALEQRVDELETLLDSREQ</sequence>
<gene>
    <name evidence="3" type="ORF">BTO32_15155</name>
</gene>
<evidence type="ECO:0000313" key="3">
    <source>
        <dbReference type="EMBL" id="ONF42544.1"/>
    </source>
</evidence>
<keyword evidence="4" id="KW-1185">Reference proteome</keyword>
<proteinExistence type="predicted"/>
<protein>
    <recommendedName>
        <fullName evidence="2">KfrA N-terminal DNA-binding domain-containing protein</fullName>
    </recommendedName>
</protein>
<dbReference type="EMBL" id="MSCW01000009">
    <property type="protein sequence ID" value="ONF42544.1"/>
    <property type="molecule type" value="Genomic_DNA"/>
</dbReference>
<feature type="coiled-coil region" evidence="1">
    <location>
        <begin position="101"/>
        <end position="291"/>
    </location>
</feature>
<dbReference type="AlphaFoldDB" id="A0A1V2DPI4"/>
<comment type="caution">
    <text evidence="3">The sequence shown here is derived from an EMBL/GenBank/DDBJ whole genome shotgun (WGS) entry which is preliminary data.</text>
</comment>
<keyword evidence="1" id="KW-0175">Coiled coil</keyword>
<organism evidence="3 4">
    <name type="scientific">Marinobacter lutaoensis</name>
    <dbReference type="NCBI Taxonomy" id="135739"/>
    <lineage>
        <taxon>Bacteria</taxon>
        <taxon>Pseudomonadati</taxon>
        <taxon>Pseudomonadota</taxon>
        <taxon>Gammaproteobacteria</taxon>
        <taxon>Pseudomonadales</taxon>
        <taxon>Marinobacteraceae</taxon>
        <taxon>Marinobacter</taxon>
    </lineage>
</organism>
<feature type="domain" description="KfrA N-terminal DNA-binding" evidence="2">
    <location>
        <begin position="8"/>
        <end position="122"/>
    </location>
</feature>
<evidence type="ECO:0000313" key="4">
    <source>
        <dbReference type="Proteomes" id="UP000189339"/>
    </source>
</evidence>
<evidence type="ECO:0000256" key="1">
    <source>
        <dbReference type="SAM" id="Coils"/>
    </source>
</evidence>
<name>A0A1V2DPI4_9GAMM</name>
<evidence type="ECO:0000259" key="2">
    <source>
        <dbReference type="Pfam" id="PF11740"/>
    </source>
</evidence>
<dbReference type="OrthoDB" id="6370981at2"/>
<dbReference type="Proteomes" id="UP000189339">
    <property type="component" value="Unassembled WGS sequence"/>
</dbReference>
<accession>A0A1V2DPI4</accession>
<reference evidence="3 4" key="1">
    <citation type="submission" date="2016-12" db="EMBL/GenBank/DDBJ databases">
        <title>Marinobacter lutaoensis whole genome sequencing.</title>
        <authorList>
            <person name="Verma A."/>
            <person name="Krishnamurthi S."/>
        </authorList>
    </citation>
    <scope>NUCLEOTIDE SEQUENCE [LARGE SCALE GENOMIC DNA]</scope>
    <source>
        <strain evidence="3 4">T5054</strain>
    </source>
</reference>
<dbReference type="STRING" id="135739.BTO32_15155"/>
<dbReference type="RefSeq" id="WP_076725489.1">
    <property type="nucleotide sequence ID" value="NZ_MSCW01000009.1"/>
</dbReference>
<dbReference type="Pfam" id="PF11740">
    <property type="entry name" value="KfrA_N"/>
    <property type="match status" value="1"/>
</dbReference>
<dbReference type="InterPro" id="IPR021104">
    <property type="entry name" value="KfrA_DNA-bd_N"/>
</dbReference>